<dbReference type="AlphaFoldDB" id="A0A0N8NTN0"/>
<dbReference type="RefSeq" id="WP_054874275.1">
    <property type="nucleotide sequence ID" value="NZ_LKET01000026.1"/>
</dbReference>
<gene>
    <name evidence="2" type="ORF">OXPF_11810</name>
</gene>
<dbReference type="PANTHER" id="PTHR43415">
    <property type="entry name" value="SPERMIDINE N(1)-ACETYLTRANSFERASE"/>
    <property type="match status" value="1"/>
</dbReference>
<dbReference type="CDD" id="cd04301">
    <property type="entry name" value="NAT_SF"/>
    <property type="match status" value="1"/>
</dbReference>
<feature type="domain" description="N-acetyltransferase" evidence="1">
    <location>
        <begin position="7"/>
        <end position="170"/>
    </location>
</feature>
<keyword evidence="3" id="KW-1185">Reference proteome</keyword>
<dbReference type="Pfam" id="PF13302">
    <property type="entry name" value="Acetyltransf_3"/>
    <property type="match status" value="1"/>
</dbReference>
<evidence type="ECO:0000313" key="3">
    <source>
        <dbReference type="Proteomes" id="UP000050326"/>
    </source>
</evidence>
<dbReference type="GO" id="GO:0016747">
    <property type="term" value="F:acyltransferase activity, transferring groups other than amino-acyl groups"/>
    <property type="evidence" value="ECO:0007669"/>
    <property type="project" value="InterPro"/>
</dbReference>
<dbReference type="PANTHER" id="PTHR43415:SF3">
    <property type="entry name" value="GNAT-FAMILY ACETYLTRANSFERASE"/>
    <property type="match status" value="1"/>
</dbReference>
<dbReference type="OrthoDB" id="9795206at2"/>
<dbReference type="SUPFAM" id="SSF55729">
    <property type="entry name" value="Acyl-CoA N-acyltransferases (Nat)"/>
    <property type="match status" value="1"/>
</dbReference>
<evidence type="ECO:0000259" key="1">
    <source>
        <dbReference type="PROSITE" id="PS51186"/>
    </source>
</evidence>
<dbReference type="Proteomes" id="UP000050326">
    <property type="component" value="Unassembled WGS sequence"/>
</dbReference>
<organism evidence="2 3">
    <name type="scientific">Oxobacter pfennigii</name>
    <dbReference type="NCBI Taxonomy" id="36849"/>
    <lineage>
        <taxon>Bacteria</taxon>
        <taxon>Bacillati</taxon>
        <taxon>Bacillota</taxon>
        <taxon>Clostridia</taxon>
        <taxon>Eubacteriales</taxon>
        <taxon>Clostridiaceae</taxon>
        <taxon>Oxobacter</taxon>
    </lineage>
</organism>
<keyword evidence="2" id="KW-0808">Transferase</keyword>
<sequence length="170" mass="20340">MLKGKLVNIRWIKNSDLKYIFEWINDPEIQFFAQEDYPITFNQWHVRRIYSDGIKGKRYVFIIEDKTGYVIGELWLYPIDLRKKMAELVIVIGRKNFHGRGYGKDAINTIKKYCFEKLKLEAIYLKVFSFNRKAINCYLSCGFKTIGKGVKKVLRGDRYFEELIMELRKE</sequence>
<comment type="caution">
    <text evidence="2">The sequence shown here is derived from an EMBL/GenBank/DDBJ whole genome shotgun (WGS) entry which is preliminary data.</text>
</comment>
<reference evidence="2 3" key="1">
    <citation type="submission" date="2015-09" db="EMBL/GenBank/DDBJ databases">
        <title>Genome sequence of Oxobacter pfennigii DSM 3222.</title>
        <authorList>
            <person name="Poehlein A."/>
            <person name="Bengelsdorf F.R."/>
            <person name="Schiel-Bengelsdorf B."/>
            <person name="Duerre P."/>
            <person name="Daniel R."/>
        </authorList>
    </citation>
    <scope>NUCLEOTIDE SEQUENCE [LARGE SCALE GENOMIC DNA]</scope>
    <source>
        <strain evidence="2 3">DSM 3222</strain>
    </source>
</reference>
<dbReference type="STRING" id="36849.OXPF_11810"/>
<name>A0A0N8NTN0_9CLOT</name>
<dbReference type="Gene3D" id="3.40.630.30">
    <property type="match status" value="1"/>
</dbReference>
<accession>A0A0N8NTN0</accession>
<dbReference type="InterPro" id="IPR000182">
    <property type="entry name" value="GNAT_dom"/>
</dbReference>
<dbReference type="EMBL" id="LKET01000026">
    <property type="protein sequence ID" value="KPU45288.1"/>
    <property type="molecule type" value="Genomic_DNA"/>
</dbReference>
<dbReference type="PROSITE" id="PS51186">
    <property type="entry name" value="GNAT"/>
    <property type="match status" value="1"/>
</dbReference>
<proteinExistence type="predicted"/>
<protein>
    <submittedName>
        <fullName evidence="2">Putative acetyltransferase YhhY</fullName>
    </submittedName>
</protein>
<evidence type="ECO:0000313" key="2">
    <source>
        <dbReference type="EMBL" id="KPU45288.1"/>
    </source>
</evidence>
<dbReference type="InterPro" id="IPR016181">
    <property type="entry name" value="Acyl_CoA_acyltransferase"/>
</dbReference>